<feature type="compositionally biased region" description="Pro residues" evidence="1">
    <location>
        <begin position="82"/>
        <end position="98"/>
    </location>
</feature>
<sequence>MTPCSLRRLRTPAPAWLPLWGAFLYPGDQQPAQPYGNVATHRAAWWLGMENVQPPLFAGDPRVNPAYHDAAEAYYRTNRALPPLPPPPVAPPRVPAPPHGDWDPPAQYHPAPAQGWPPHGAGHYQQPVPRPPAQPRPRAPGPVPNQHPPAAGEARMVRRPRPVPIGDILLDNAIAGVPAVIWKVDVHVPVVRKNVELRERLALPSNMSPTDFRAEVCRKMGLDYDAANLGFKTSKDRVKDAPRPFNTEADVREAISCIAMARSRTRTATVDLHIIDLDKTSAAAAASAAAKQRGGRAQSTVHRSGGIATSTTKLNELEEKLLCHGGGCKTPRDDGKKFCLVDREGKHIPVSLEARIFWASRMAADPENVTVDHPPATLNFDHRRSQTRKRKRSPTAAAVPNITINITEPSTSKRRRVFGTTNAPIDLTGDDDDVKVKVEEN</sequence>
<proteinExistence type="predicted"/>
<organism evidence="2 3">
    <name type="scientific">Exidia glandulosa HHB12029</name>
    <dbReference type="NCBI Taxonomy" id="1314781"/>
    <lineage>
        <taxon>Eukaryota</taxon>
        <taxon>Fungi</taxon>
        <taxon>Dikarya</taxon>
        <taxon>Basidiomycota</taxon>
        <taxon>Agaricomycotina</taxon>
        <taxon>Agaricomycetes</taxon>
        <taxon>Auriculariales</taxon>
        <taxon>Exidiaceae</taxon>
        <taxon>Exidia</taxon>
    </lineage>
</organism>
<feature type="compositionally biased region" description="Pro residues" evidence="1">
    <location>
        <begin position="128"/>
        <end position="147"/>
    </location>
</feature>
<evidence type="ECO:0000256" key="1">
    <source>
        <dbReference type="SAM" id="MobiDB-lite"/>
    </source>
</evidence>
<gene>
    <name evidence="2" type="ORF">EXIGLDRAFT_835305</name>
</gene>
<accession>A0A165IWV1</accession>
<feature type="region of interest" description="Disordered" evidence="1">
    <location>
        <begin position="419"/>
        <end position="441"/>
    </location>
</feature>
<keyword evidence="3" id="KW-1185">Reference proteome</keyword>
<evidence type="ECO:0000313" key="3">
    <source>
        <dbReference type="Proteomes" id="UP000077266"/>
    </source>
</evidence>
<name>A0A165IWV1_EXIGL</name>
<dbReference type="AlphaFoldDB" id="A0A165IWV1"/>
<dbReference type="InParanoid" id="A0A165IWV1"/>
<dbReference type="STRING" id="1314781.A0A165IWV1"/>
<evidence type="ECO:0000313" key="2">
    <source>
        <dbReference type="EMBL" id="KZV93990.1"/>
    </source>
</evidence>
<protein>
    <submittedName>
        <fullName evidence="2">Uncharacterized protein</fullName>
    </submittedName>
</protein>
<dbReference type="EMBL" id="KV425980">
    <property type="protein sequence ID" value="KZV93990.1"/>
    <property type="molecule type" value="Genomic_DNA"/>
</dbReference>
<dbReference type="Proteomes" id="UP000077266">
    <property type="component" value="Unassembled WGS sequence"/>
</dbReference>
<feature type="region of interest" description="Disordered" evidence="1">
    <location>
        <begin position="368"/>
        <end position="397"/>
    </location>
</feature>
<reference evidence="2 3" key="1">
    <citation type="journal article" date="2016" name="Mol. Biol. Evol.">
        <title>Comparative Genomics of Early-Diverging Mushroom-Forming Fungi Provides Insights into the Origins of Lignocellulose Decay Capabilities.</title>
        <authorList>
            <person name="Nagy L.G."/>
            <person name="Riley R."/>
            <person name="Tritt A."/>
            <person name="Adam C."/>
            <person name="Daum C."/>
            <person name="Floudas D."/>
            <person name="Sun H."/>
            <person name="Yadav J.S."/>
            <person name="Pangilinan J."/>
            <person name="Larsson K.H."/>
            <person name="Matsuura K."/>
            <person name="Barry K."/>
            <person name="Labutti K."/>
            <person name="Kuo R."/>
            <person name="Ohm R.A."/>
            <person name="Bhattacharya S.S."/>
            <person name="Shirouzu T."/>
            <person name="Yoshinaga Y."/>
            <person name="Martin F.M."/>
            <person name="Grigoriev I.V."/>
            <person name="Hibbett D.S."/>
        </authorList>
    </citation>
    <scope>NUCLEOTIDE SEQUENCE [LARGE SCALE GENOMIC DNA]</scope>
    <source>
        <strain evidence="2 3">HHB12029</strain>
    </source>
</reference>
<feature type="region of interest" description="Disordered" evidence="1">
    <location>
        <begin position="78"/>
        <end position="157"/>
    </location>
</feature>